<gene>
    <name evidence="2" type="ORF">EK0264_05565</name>
</gene>
<organism evidence="2 3">
    <name type="scientific">Epidermidibacterium keratini</name>
    <dbReference type="NCBI Taxonomy" id="1891644"/>
    <lineage>
        <taxon>Bacteria</taxon>
        <taxon>Bacillati</taxon>
        <taxon>Actinomycetota</taxon>
        <taxon>Actinomycetes</taxon>
        <taxon>Sporichthyales</taxon>
        <taxon>Sporichthyaceae</taxon>
        <taxon>Epidermidibacterium</taxon>
    </lineage>
</organism>
<dbReference type="InterPro" id="IPR050177">
    <property type="entry name" value="Lipid_A_modif_metabolic_enz"/>
</dbReference>
<dbReference type="PANTHER" id="PTHR43245">
    <property type="entry name" value="BIFUNCTIONAL POLYMYXIN RESISTANCE PROTEIN ARNA"/>
    <property type="match status" value="1"/>
</dbReference>
<dbReference type="InParanoid" id="A0A7L4YLU2"/>
<name>A0A7L4YLU2_9ACTN</name>
<keyword evidence="3" id="KW-1185">Reference proteome</keyword>
<dbReference type="Pfam" id="PF01370">
    <property type="entry name" value="Epimerase"/>
    <property type="match status" value="1"/>
</dbReference>
<protein>
    <submittedName>
        <fullName evidence="2">NAD-dependent epimerase/dehydratase family protein</fullName>
    </submittedName>
</protein>
<proteinExistence type="predicted"/>
<evidence type="ECO:0000259" key="1">
    <source>
        <dbReference type="Pfam" id="PF01370"/>
    </source>
</evidence>
<dbReference type="InterPro" id="IPR036291">
    <property type="entry name" value="NAD(P)-bd_dom_sf"/>
</dbReference>
<dbReference type="InterPro" id="IPR001509">
    <property type="entry name" value="Epimerase_deHydtase"/>
</dbReference>
<feature type="domain" description="NAD-dependent epimerase/dehydratase" evidence="1">
    <location>
        <begin position="6"/>
        <end position="188"/>
    </location>
</feature>
<accession>A0A7L4YLU2</accession>
<dbReference type="RefSeq" id="WP_159543714.1">
    <property type="nucleotide sequence ID" value="NZ_CP047156.1"/>
</dbReference>
<dbReference type="OrthoDB" id="3205647at2"/>
<dbReference type="EMBL" id="CP047156">
    <property type="protein sequence ID" value="QHB99798.1"/>
    <property type="molecule type" value="Genomic_DNA"/>
</dbReference>
<evidence type="ECO:0000313" key="2">
    <source>
        <dbReference type="EMBL" id="QHB99798.1"/>
    </source>
</evidence>
<dbReference type="SUPFAM" id="SSF51735">
    <property type="entry name" value="NAD(P)-binding Rossmann-fold domains"/>
    <property type="match status" value="1"/>
</dbReference>
<dbReference type="PANTHER" id="PTHR43245:SF52">
    <property type="entry name" value="NAD-DEPENDENT EPIMERASE_DEHYDRATASE"/>
    <property type="match status" value="1"/>
</dbReference>
<evidence type="ECO:0000313" key="3">
    <source>
        <dbReference type="Proteomes" id="UP000463857"/>
    </source>
</evidence>
<dbReference type="Gene3D" id="3.40.50.720">
    <property type="entry name" value="NAD(P)-binding Rossmann-like Domain"/>
    <property type="match status" value="1"/>
</dbReference>
<dbReference type="FunCoup" id="A0A7L4YLU2">
    <property type="interactions" value="25"/>
</dbReference>
<dbReference type="KEGG" id="eke:EK0264_05565"/>
<dbReference type="AlphaFoldDB" id="A0A7L4YLU2"/>
<reference evidence="2 3" key="1">
    <citation type="journal article" date="2018" name="Int. J. Syst. Evol. Microbiol.">
        <title>Epidermidibacterium keratini gen. nov., sp. nov., a member of the family Sporichthyaceae, isolated from keratin epidermis.</title>
        <authorList>
            <person name="Lee D.G."/>
            <person name="Trujillo M.E."/>
            <person name="Kang S."/>
            <person name="Nam J.J."/>
            <person name="Kim Y.J."/>
        </authorList>
    </citation>
    <scope>NUCLEOTIDE SEQUENCE [LARGE SCALE GENOMIC DNA]</scope>
    <source>
        <strain evidence="2 3">EPI-7</strain>
    </source>
</reference>
<dbReference type="Proteomes" id="UP000463857">
    <property type="component" value="Chromosome"/>
</dbReference>
<sequence>MTPRIVLVTGVSRYLGGRLVHALASDPSIERVIGVDTAPPARDLLSKLGRAEFVRADIRHPLIARVISSAKVDTVVHMNISATPQGAGGRTAMKELNVMGTMQLLAAVQRSSSVQRLVVKSSSAVYGASPRDPALFTEDMQPKALSGGGFAKDAAEIESYVRGFSRRRPDVDVSMLRFSNFIGPHIDSILTPYFSLPVIPTMLGYDARLQLLHEDDAIGVLREVVLRSDGSANGVTNVAGDGVLLLSQAIRRAGRASVPVPPGAAQVAGKLVRSLGVADFSPEQMRFLNFGRVMDTTRMREVLGFTPAYSTAEAFESFLTQRRLRPLPPMSWLVSALGAQREQAEVRAEPDYSRGGR</sequence>